<evidence type="ECO:0000256" key="5">
    <source>
        <dbReference type="ARBA" id="ARBA00022989"/>
    </source>
</evidence>
<feature type="transmembrane region" description="Helical" evidence="7">
    <location>
        <begin position="139"/>
        <end position="156"/>
    </location>
</feature>
<feature type="transmembrane region" description="Helical" evidence="7">
    <location>
        <begin position="109"/>
        <end position="132"/>
    </location>
</feature>
<evidence type="ECO:0000313" key="9">
    <source>
        <dbReference type="Proteomes" id="UP000018211"/>
    </source>
</evidence>
<evidence type="ECO:0000256" key="2">
    <source>
        <dbReference type="ARBA" id="ARBA00007942"/>
    </source>
</evidence>
<evidence type="ECO:0000313" key="8">
    <source>
        <dbReference type="EMBL" id="CCO47869.1"/>
    </source>
</evidence>
<feature type="transmembrane region" description="Helical" evidence="7">
    <location>
        <begin position="306"/>
        <end position="324"/>
    </location>
</feature>
<dbReference type="PANTHER" id="PTHR32196">
    <property type="entry name" value="ABC TRANSPORTER PERMEASE PROTEIN YPHD-RELATED-RELATED"/>
    <property type="match status" value="1"/>
</dbReference>
<dbReference type="Pfam" id="PF02653">
    <property type="entry name" value="BPD_transp_2"/>
    <property type="match status" value="1"/>
</dbReference>
<comment type="caution">
    <text evidence="8">The sequence shown here is derived from an EMBL/GenBank/DDBJ whole genome shotgun (WGS) entry which is preliminary data.</text>
</comment>
<keyword evidence="3" id="KW-1003">Cell membrane</keyword>
<dbReference type="Proteomes" id="UP000018211">
    <property type="component" value="Unassembled WGS sequence"/>
</dbReference>
<comment type="subcellular location">
    <subcellularLocation>
        <location evidence="1">Cell inner membrane</location>
        <topology evidence="1">Multi-pass membrane protein</topology>
    </subcellularLocation>
</comment>
<dbReference type="AlphaFoldDB" id="A0AAV2VT16"/>
<keyword evidence="4 7" id="KW-0812">Transmembrane</keyword>
<dbReference type="CDD" id="cd06579">
    <property type="entry name" value="TM_PBP1_transp_AraH_like"/>
    <property type="match status" value="1"/>
</dbReference>
<evidence type="ECO:0000256" key="1">
    <source>
        <dbReference type="ARBA" id="ARBA00004429"/>
    </source>
</evidence>
<organism evidence="8 9">
    <name type="scientific">Vibrio nigripulchritudo SOn1</name>
    <dbReference type="NCBI Taxonomy" id="1238450"/>
    <lineage>
        <taxon>Bacteria</taxon>
        <taxon>Pseudomonadati</taxon>
        <taxon>Pseudomonadota</taxon>
        <taxon>Gammaproteobacteria</taxon>
        <taxon>Vibrionales</taxon>
        <taxon>Vibrionaceae</taxon>
        <taxon>Vibrio</taxon>
    </lineage>
</organism>
<evidence type="ECO:0000256" key="3">
    <source>
        <dbReference type="ARBA" id="ARBA00022475"/>
    </source>
</evidence>
<sequence length="334" mass="35933">MKTETDLRVNKPTVTEASKISRTTIILTHLARNHIWLFLIFTIICFSLASPYFFTINNLSNVATQAAFIGIIAIGMTLVMINGEIDLSVGAILALSSALAIGLQTHIGVWPAVICALGAGAILGLLNGILTVMSGMHSFVVTLGGFIGIRGIVFIYTDESALMVEDFSYTEYPEIYLGPLSITALIFLALVFFFQWMLASTRHGREAYAVGDNAEAAHVAGINVKKHKTINFVLCGLMAAIAGVLLSMRLGTAEPNAGKIWELWAIIAVVLGGTRMQGGYGSIWKTLGGILTLSLIQNGLRLLNTPNYIELMVMGTVLILALILDKTLVEEKTG</sequence>
<feature type="transmembrane region" description="Helical" evidence="7">
    <location>
        <begin position="62"/>
        <end position="80"/>
    </location>
</feature>
<keyword evidence="6 7" id="KW-0472">Membrane</keyword>
<gene>
    <name evidence="8" type="ORF">VIBNISOn1_410021</name>
</gene>
<feature type="transmembrane region" description="Helical" evidence="7">
    <location>
        <begin position="87"/>
        <end position="103"/>
    </location>
</feature>
<name>A0AAV2VT16_9VIBR</name>
<keyword evidence="5 7" id="KW-1133">Transmembrane helix</keyword>
<reference evidence="8 9" key="1">
    <citation type="journal article" date="2013" name="ISME J.">
        <title>Comparative genomics of pathogenic lineages of Vibrio nigripulchritudo identifies virulence-associated traits.</title>
        <authorList>
            <person name="Goudenege D."/>
            <person name="Labreuche Y."/>
            <person name="Krin E."/>
            <person name="Ansquer D."/>
            <person name="Mangenot S."/>
            <person name="Calteau A."/>
            <person name="Medigue C."/>
            <person name="Mazel D."/>
            <person name="Polz M.F."/>
            <person name="Le Roux F."/>
        </authorList>
    </citation>
    <scope>NUCLEOTIDE SEQUENCE [LARGE SCALE GENOMIC DNA]</scope>
    <source>
        <strain evidence="8 9">SOn1</strain>
    </source>
</reference>
<comment type="similarity">
    <text evidence="2">Belongs to the binding-protein-dependent transport system permease family. AraH/RbsC subfamily.</text>
</comment>
<feature type="transmembrane region" description="Helical" evidence="7">
    <location>
        <begin position="35"/>
        <end position="56"/>
    </location>
</feature>
<feature type="transmembrane region" description="Helical" evidence="7">
    <location>
        <begin position="176"/>
        <end position="198"/>
    </location>
</feature>
<dbReference type="GO" id="GO:0005886">
    <property type="term" value="C:plasma membrane"/>
    <property type="evidence" value="ECO:0007669"/>
    <property type="project" value="UniProtKB-SubCell"/>
</dbReference>
<feature type="transmembrane region" description="Helical" evidence="7">
    <location>
        <begin position="230"/>
        <end position="248"/>
    </location>
</feature>
<accession>A0AAV2VT16</accession>
<evidence type="ECO:0000256" key="6">
    <source>
        <dbReference type="ARBA" id="ARBA00023136"/>
    </source>
</evidence>
<protein>
    <submittedName>
        <fullName evidence="8">Ribose ABC transport system permease protein RbsC</fullName>
    </submittedName>
</protein>
<dbReference type="InterPro" id="IPR001851">
    <property type="entry name" value="ABC_transp_permease"/>
</dbReference>
<dbReference type="GO" id="GO:0022857">
    <property type="term" value="F:transmembrane transporter activity"/>
    <property type="evidence" value="ECO:0007669"/>
    <property type="project" value="InterPro"/>
</dbReference>
<evidence type="ECO:0000256" key="4">
    <source>
        <dbReference type="ARBA" id="ARBA00022692"/>
    </source>
</evidence>
<dbReference type="EMBL" id="CAOF01000133">
    <property type="protein sequence ID" value="CCO47869.1"/>
    <property type="molecule type" value="Genomic_DNA"/>
</dbReference>
<evidence type="ECO:0000256" key="7">
    <source>
        <dbReference type="SAM" id="Phobius"/>
    </source>
</evidence>
<proteinExistence type="inferred from homology"/>